<proteinExistence type="predicted"/>
<evidence type="ECO:0000256" key="1">
    <source>
        <dbReference type="ARBA" id="ARBA00023015"/>
    </source>
</evidence>
<accession>A0A2P2GH38</accession>
<dbReference type="PANTHER" id="PTHR46796">
    <property type="entry name" value="HTH-TYPE TRANSCRIPTIONAL ACTIVATOR RHAS-RELATED"/>
    <property type="match status" value="1"/>
</dbReference>
<dbReference type="InterPro" id="IPR050204">
    <property type="entry name" value="AraC_XylS_family_regulators"/>
</dbReference>
<dbReference type="SMART" id="SM00342">
    <property type="entry name" value="HTH_ARAC"/>
    <property type="match status" value="1"/>
</dbReference>
<evidence type="ECO:0000256" key="3">
    <source>
        <dbReference type="ARBA" id="ARBA00023163"/>
    </source>
</evidence>
<evidence type="ECO:0000313" key="5">
    <source>
        <dbReference type="EMBL" id="KKZ70818.1"/>
    </source>
</evidence>
<evidence type="ECO:0000259" key="4">
    <source>
        <dbReference type="PROSITE" id="PS01124"/>
    </source>
</evidence>
<keyword evidence="1" id="KW-0805">Transcription regulation</keyword>
<dbReference type="PANTHER" id="PTHR46796:SF6">
    <property type="entry name" value="ARAC SUBFAMILY"/>
    <property type="match status" value="1"/>
</dbReference>
<feature type="domain" description="HTH araC/xylS-type" evidence="4">
    <location>
        <begin position="217"/>
        <end position="318"/>
    </location>
</feature>
<evidence type="ECO:0000313" key="6">
    <source>
        <dbReference type="Proteomes" id="UP000265325"/>
    </source>
</evidence>
<dbReference type="Gene3D" id="1.10.10.60">
    <property type="entry name" value="Homeodomain-like"/>
    <property type="match status" value="1"/>
</dbReference>
<dbReference type="Pfam" id="PF14525">
    <property type="entry name" value="AraC_binding_2"/>
    <property type="match status" value="1"/>
</dbReference>
<keyword evidence="6" id="KW-1185">Reference proteome</keyword>
<dbReference type="EMBL" id="LAQS01000049">
    <property type="protein sequence ID" value="KKZ70818.1"/>
    <property type="molecule type" value="Genomic_DNA"/>
</dbReference>
<evidence type="ECO:0000256" key="2">
    <source>
        <dbReference type="ARBA" id="ARBA00023125"/>
    </source>
</evidence>
<dbReference type="AlphaFoldDB" id="A0A2P2GH38"/>
<dbReference type="GO" id="GO:0003700">
    <property type="term" value="F:DNA-binding transcription factor activity"/>
    <property type="evidence" value="ECO:0007669"/>
    <property type="project" value="InterPro"/>
</dbReference>
<protein>
    <submittedName>
        <fullName evidence="5">AraC family transcriptional regulator</fullName>
    </submittedName>
</protein>
<dbReference type="Pfam" id="PF12833">
    <property type="entry name" value="HTH_18"/>
    <property type="match status" value="1"/>
</dbReference>
<name>A0A2P2GH38_STREW</name>
<dbReference type="Proteomes" id="UP000265325">
    <property type="component" value="Unassembled WGS sequence"/>
</dbReference>
<sequence>MWAQVSSAAVPAGDRFEWFSDLVTRELAPIAIRPESGDPFQGDAALLDLGRTQVSSYSYTPLRSRRTPALIRQSDPEQYHLALVTRGTTWFSQQRAESVQSVGDMVLWDTSRPFESGTTGGTEPIGAIVVQVPKAALPLRADRIDRLLARSISADSGMGAVLADFLRSVAAHGPECAPHERSRLDQVTLDLFSACLATHLDVCGQLPGEARAEALLARIDAFIDHNLGDPELTPGAIAAHHHISVRRLHQLFAGQDETVAVSIRRRRLERCRADLARPDLAGQPVHVIAARWGYPNAAVFSRAFRGAYGTSPTDYRGQAVQRWRARSVKGACTDGQGPNGPRS</sequence>
<gene>
    <name evidence="5" type="ORF">VO63_26950</name>
</gene>
<dbReference type="SUPFAM" id="SSF46689">
    <property type="entry name" value="Homeodomain-like"/>
    <property type="match status" value="1"/>
</dbReference>
<dbReference type="PROSITE" id="PS01124">
    <property type="entry name" value="HTH_ARAC_FAMILY_2"/>
    <property type="match status" value="1"/>
</dbReference>
<dbReference type="InterPro" id="IPR009057">
    <property type="entry name" value="Homeodomain-like_sf"/>
</dbReference>
<organism evidence="5 6">
    <name type="scientific">Streptomyces showdoensis</name>
    <dbReference type="NCBI Taxonomy" id="68268"/>
    <lineage>
        <taxon>Bacteria</taxon>
        <taxon>Bacillati</taxon>
        <taxon>Actinomycetota</taxon>
        <taxon>Actinomycetes</taxon>
        <taxon>Kitasatosporales</taxon>
        <taxon>Streptomycetaceae</taxon>
        <taxon>Streptomyces</taxon>
    </lineage>
</organism>
<comment type="caution">
    <text evidence="5">The sequence shown here is derived from an EMBL/GenBank/DDBJ whole genome shotgun (WGS) entry which is preliminary data.</text>
</comment>
<dbReference type="GO" id="GO:0043565">
    <property type="term" value="F:sequence-specific DNA binding"/>
    <property type="evidence" value="ECO:0007669"/>
    <property type="project" value="InterPro"/>
</dbReference>
<reference evidence="5 6" key="1">
    <citation type="submission" date="2015-05" db="EMBL/GenBank/DDBJ databases">
        <title>Draft Genome assembly of Streptomyces showdoensis.</title>
        <authorList>
            <person name="Thapa K.K."/>
            <person name="Metsa-Ketela M."/>
        </authorList>
    </citation>
    <scope>NUCLEOTIDE SEQUENCE [LARGE SCALE GENOMIC DNA]</scope>
    <source>
        <strain evidence="5 6">ATCC 15227</strain>
    </source>
</reference>
<dbReference type="InterPro" id="IPR018060">
    <property type="entry name" value="HTH_AraC"/>
</dbReference>
<dbReference type="InterPro" id="IPR035418">
    <property type="entry name" value="AraC-bd_2"/>
</dbReference>
<keyword evidence="2" id="KW-0238">DNA-binding</keyword>
<keyword evidence="3" id="KW-0804">Transcription</keyword>